<evidence type="ECO:0000313" key="1">
    <source>
        <dbReference type="EMBL" id="CAJ2659158.1"/>
    </source>
</evidence>
<proteinExistence type="predicted"/>
<accession>A0ACB0KQL1</accession>
<reference evidence="1" key="1">
    <citation type="submission" date="2023-10" db="EMBL/GenBank/DDBJ databases">
        <authorList>
            <person name="Rodriguez Cubillos JULIANA M."/>
            <person name="De Vega J."/>
        </authorList>
    </citation>
    <scope>NUCLEOTIDE SEQUENCE</scope>
</reference>
<dbReference type="Proteomes" id="UP001177021">
    <property type="component" value="Unassembled WGS sequence"/>
</dbReference>
<sequence length="58" mass="6673">MAEILKFACVMIILLFIMCIIVTNGIFLCDRDRDCPKPDCLPEEYPKCVRGVCKCIQF</sequence>
<keyword evidence="2" id="KW-1185">Reference proteome</keyword>
<organism evidence="1 2">
    <name type="scientific">Trifolium pratense</name>
    <name type="common">Red clover</name>
    <dbReference type="NCBI Taxonomy" id="57577"/>
    <lineage>
        <taxon>Eukaryota</taxon>
        <taxon>Viridiplantae</taxon>
        <taxon>Streptophyta</taxon>
        <taxon>Embryophyta</taxon>
        <taxon>Tracheophyta</taxon>
        <taxon>Spermatophyta</taxon>
        <taxon>Magnoliopsida</taxon>
        <taxon>eudicotyledons</taxon>
        <taxon>Gunneridae</taxon>
        <taxon>Pentapetalae</taxon>
        <taxon>rosids</taxon>
        <taxon>fabids</taxon>
        <taxon>Fabales</taxon>
        <taxon>Fabaceae</taxon>
        <taxon>Papilionoideae</taxon>
        <taxon>50 kb inversion clade</taxon>
        <taxon>NPAAA clade</taxon>
        <taxon>Hologalegina</taxon>
        <taxon>IRL clade</taxon>
        <taxon>Trifolieae</taxon>
        <taxon>Trifolium</taxon>
    </lineage>
</organism>
<name>A0ACB0KQL1_TRIPR</name>
<dbReference type="EMBL" id="CASHSV030000311">
    <property type="protein sequence ID" value="CAJ2659158.1"/>
    <property type="molecule type" value="Genomic_DNA"/>
</dbReference>
<comment type="caution">
    <text evidence="1">The sequence shown here is derived from an EMBL/GenBank/DDBJ whole genome shotgun (WGS) entry which is preliminary data.</text>
</comment>
<evidence type="ECO:0000313" key="2">
    <source>
        <dbReference type="Proteomes" id="UP001177021"/>
    </source>
</evidence>
<gene>
    <name evidence="1" type="ORF">MILVUS5_LOCUS25396</name>
</gene>
<protein>
    <submittedName>
        <fullName evidence="1">Uncharacterized protein</fullName>
    </submittedName>
</protein>